<keyword evidence="3" id="KW-1185">Reference proteome</keyword>
<reference evidence="2 3" key="1">
    <citation type="submission" date="2020-08" db="EMBL/GenBank/DDBJ databases">
        <title>A Genomic Blueprint of the Chicken Gut Microbiome.</title>
        <authorList>
            <person name="Gilroy R."/>
            <person name="Ravi A."/>
            <person name="Getino M."/>
            <person name="Pursley I."/>
            <person name="Horton D.L."/>
            <person name="Alikhan N.-F."/>
            <person name="Baker D."/>
            <person name="Gharbi K."/>
            <person name="Hall N."/>
            <person name="Watson M."/>
            <person name="Adriaenssens E.M."/>
            <person name="Foster-Nyarko E."/>
            <person name="Jarju S."/>
            <person name="Secka A."/>
            <person name="Antonio M."/>
            <person name="Oren A."/>
            <person name="Chaudhuri R."/>
            <person name="La Ragione R.M."/>
            <person name="Hildebrand F."/>
            <person name="Pallen M.J."/>
        </authorList>
    </citation>
    <scope>NUCLEOTIDE SEQUENCE [LARGE SCALE GENOMIC DNA]</scope>
    <source>
        <strain evidence="2 3">Re31</strain>
    </source>
</reference>
<dbReference type="Gene3D" id="1.10.10.2910">
    <property type="match status" value="1"/>
</dbReference>
<sequence>MYTMSHTEDFIKDLYLRIGILKPQQLNYHKIANGLGVKLFYWDDSSQALFLKDLACIFLNRNLTQQELWQDFCHELAHVLFHWGNQRRMSESFRQYQETKANQFMYHACVPSFMLNELNIFDATYESVRSVCKLFNVEYEFALKRIRQFIQKKRFMQNLDTKSFQHM</sequence>
<feature type="domain" description="IrrE N-terminal-like" evidence="1">
    <location>
        <begin position="42"/>
        <end position="146"/>
    </location>
</feature>
<dbReference type="Pfam" id="PF06114">
    <property type="entry name" value="Peptidase_M78"/>
    <property type="match status" value="1"/>
</dbReference>
<evidence type="ECO:0000313" key="3">
    <source>
        <dbReference type="Proteomes" id="UP000640930"/>
    </source>
</evidence>
<evidence type="ECO:0000313" key="2">
    <source>
        <dbReference type="EMBL" id="MBD8026463.1"/>
    </source>
</evidence>
<name>A0ABR8XAW1_9BACL</name>
<dbReference type="InterPro" id="IPR010359">
    <property type="entry name" value="IrrE_HExxH"/>
</dbReference>
<proteinExistence type="predicted"/>
<dbReference type="RefSeq" id="WP_191706962.1">
    <property type="nucleotide sequence ID" value="NZ_JACSQA010000007.1"/>
</dbReference>
<accession>A0ABR8XAW1</accession>
<dbReference type="EMBL" id="JACSQA010000007">
    <property type="protein sequence ID" value="MBD8026463.1"/>
    <property type="molecule type" value="Genomic_DNA"/>
</dbReference>
<dbReference type="Proteomes" id="UP000640930">
    <property type="component" value="Unassembled WGS sequence"/>
</dbReference>
<protein>
    <submittedName>
        <fullName evidence="2">ImmA/IrrE family metallo-endopeptidase</fullName>
    </submittedName>
</protein>
<comment type="caution">
    <text evidence="2">The sequence shown here is derived from an EMBL/GenBank/DDBJ whole genome shotgun (WGS) entry which is preliminary data.</text>
</comment>
<organism evidence="2 3">
    <name type="scientific">Ureibacillus galli</name>
    <dbReference type="NCBI Taxonomy" id="2762222"/>
    <lineage>
        <taxon>Bacteria</taxon>
        <taxon>Bacillati</taxon>
        <taxon>Bacillota</taxon>
        <taxon>Bacilli</taxon>
        <taxon>Bacillales</taxon>
        <taxon>Caryophanaceae</taxon>
        <taxon>Ureibacillus</taxon>
    </lineage>
</organism>
<evidence type="ECO:0000259" key="1">
    <source>
        <dbReference type="Pfam" id="PF06114"/>
    </source>
</evidence>
<gene>
    <name evidence="2" type="ORF">H9636_07295</name>
</gene>